<dbReference type="AlphaFoldDB" id="N2B5W2"/>
<dbReference type="InterPro" id="IPR002192">
    <property type="entry name" value="PPDK_AMP/ATP-bd"/>
</dbReference>
<reference evidence="2 3" key="1">
    <citation type="journal article" date="2014" name="Genome Announc.">
        <title>Draft genome sequences of the altered schaedler flora, a defined bacterial community from gnotobiotic mice.</title>
        <authorList>
            <person name="Wannemuehler M.J."/>
            <person name="Overstreet A.M."/>
            <person name="Ward D.V."/>
            <person name="Phillips G.J."/>
        </authorList>
    </citation>
    <scope>NUCLEOTIDE SEQUENCE [LARGE SCALE GENOMIC DNA]</scope>
    <source>
        <strain evidence="2 3">ASF492</strain>
    </source>
</reference>
<dbReference type="Gene3D" id="3.30.1490.20">
    <property type="entry name" value="ATP-grasp fold, A domain"/>
    <property type="match status" value="1"/>
</dbReference>
<keyword evidence="3" id="KW-1185">Reference proteome</keyword>
<dbReference type="InterPro" id="IPR013815">
    <property type="entry name" value="ATP_grasp_subdomain_1"/>
</dbReference>
<dbReference type="Proteomes" id="UP000012589">
    <property type="component" value="Unassembled WGS sequence"/>
</dbReference>
<dbReference type="STRING" id="1235802.C823_01189"/>
<dbReference type="Gene3D" id="3.30.470.20">
    <property type="entry name" value="ATP-grasp fold, B domain"/>
    <property type="match status" value="1"/>
</dbReference>
<dbReference type="eggNOG" id="COG0574">
    <property type="taxonomic scope" value="Bacteria"/>
</dbReference>
<dbReference type="InterPro" id="IPR051549">
    <property type="entry name" value="PEP_Utilizing_Enz"/>
</dbReference>
<dbReference type="GO" id="GO:0005524">
    <property type="term" value="F:ATP binding"/>
    <property type="evidence" value="ECO:0007669"/>
    <property type="project" value="InterPro"/>
</dbReference>
<dbReference type="PANTHER" id="PTHR43615:SF1">
    <property type="entry name" value="PPDK_N DOMAIN-CONTAINING PROTEIN"/>
    <property type="match status" value="1"/>
</dbReference>
<dbReference type="EMBL" id="AQFT01000038">
    <property type="protein sequence ID" value="EMZ33908.1"/>
    <property type="molecule type" value="Genomic_DNA"/>
</dbReference>
<dbReference type="PANTHER" id="PTHR43615">
    <property type="entry name" value="PHOSPHOENOLPYRUVATE SYNTHASE-RELATED"/>
    <property type="match status" value="1"/>
</dbReference>
<comment type="caution">
    <text evidence="2">The sequence shown here is derived from an EMBL/GenBank/DDBJ whole genome shotgun (WGS) entry which is preliminary data.</text>
</comment>
<name>N2B5W2_9FIRM</name>
<dbReference type="GO" id="GO:0016301">
    <property type="term" value="F:kinase activity"/>
    <property type="evidence" value="ECO:0007669"/>
    <property type="project" value="InterPro"/>
</dbReference>
<organism evidence="2 3">
    <name type="scientific">Eubacterium plexicaudatum ASF492</name>
    <dbReference type="NCBI Taxonomy" id="1235802"/>
    <lineage>
        <taxon>Bacteria</taxon>
        <taxon>Bacillati</taxon>
        <taxon>Bacillota</taxon>
        <taxon>Clostridia</taxon>
        <taxon>Eubacteriales</taxon>
        <taxon>Eubacteriaceae</taxon>
        <taxon>Eubacterium</taxon>
    </lineage>
</organism>
<accession>N2B5W2</accession>
<feature type="domain" description="Pyruvate phosphate dikinase AMP/ATP-binding" evidence="1">
    <location>
        <begin position="40"/>
        <end position="162"/>
    </location>
</feature>
<dbReference type="HOGENOM" id="CLU_663308_0_0_9"/>
<gene>
    <name evidence="2" type="ORF">C823_01189</name>
</gene>
<protein>
    <recommendedName>
        <fullName evidence="1">Pyruvate phosphate dikinase AMP/ATP-binding domain-containing protein</fullName>
    </recommendedName>
</protein>
<dbReference type="PATRIC" id="fig|1235802.3.peg.1272"/>
<evidence type="ECO:0000313" key="2">
    <source>
        <dbReference type="EMBL" id="EMZ33908.1"/>
    </source>
</evidence>
<dbReference type="Pfam" id="PF01326">
    <property type="entry name" value="PPDK_N"/>
    <property type="match status" value="1"/>
</dbReference>
<evidence type="ECO:0000259" key="1">
    <source>
        <dbReference type="Pfam" id="PF01326"/>
    </source>
</evidence>
<proteinExistence type="predicted"/>
<evidence type="ECO:0000313" key="3">
    <source>
        <dbReference type="Proteomes" id="UP000012589"/>
    </source>
</evidence>
<sequence>MEKLGTKAETLQRLYQKIKKAKILPQVCFTVQDWNNSRDRILKNYGKLAWNQSVIVRSSSLLEDTSTQSLAGKFESVLDVSGKENFINAVERVVASYDINNQEQNSVCNDDRDTRKKMLGSCAGENTQDQVLVQPMLQHVKSCGVAFTIDPNTFGNYYVINYNDTGSTSAVTSGSGTDNVLFYLFKGSKCENTSDEMQKLCDALAELEEFFGQENLDVEFAFTEDGQLYILQVRTLCLNGRPAELNKQKIELDRIEARIRREQTKKPFLCGEKAIYSVMTDWNPAEMIGIRPKPLALSLYREIITDSVWAYQRDNYGYRNLRSFPLMVDFAGLPYIDVRVSFNSFVPAELEEELSEKLVNYYINRLIDNPQKHDKAEFEILKRYTGCWKTVSGMEHFHLQDWPEGHLLPCRFLSH</sequence>
<dbReference type="SUPFAM" id="SSF56059">
    <property type="entry name" value="Glutathione synthetase ATP-binding domain-like"/>
    <property type="match status" value="1"/>
</dbReference>